<dbReference type="Gene3D" id="3.90.1150.10">
    <property type="entry name" value="Aspartate Aminotransferase, domain 1"/>
    <property type="match status" value="1"/>
</dbReference>
<keyword evidence="3" id="KW-1185">Reference proteome</keyword>
<dbReference type="EMBL" id="AP021875">
    <property type="protein sequence ID" value="BBO76608.1"/>
    <property type="molecule type" value="Genomic_DNA"/>
</dbReference>
<evidence type="ECO:0000313" key="3">
    <source>
        <dbReference type="Proteomes" id="UP000427769"/>
    </source>
</evidence>
<dbReference type="Pfam" id="PF00155">
    <property type="entry name" value="Aminotran_1_2"/>
    <property type="match status" value="1"/>
</dbReference>
<dbReference type="Proteomes" id="UP000427769">
    <property type="component" value="Chromosome"/>
</dbReference>
<dbReference type="SUPFAM" id="SSF53383">
    <property type="entry name" value="PLP-dependent transferases"/>
    <property type="match status" value="1"/>
</dbReference>
<organism evidence="2 3">
    <name type="scientific">Desulfosarcina widdelii</name>
    <dbReference type="NCBI Taxonomy" id="947919"/>
    <lineage>
        <taxon>Bacteria</taxon>
        <taxon>Pseudomonadati</taxon>
        <taxon>Thermodesulfobacteriota</taxon>
        <taxon>Desulfobacteria</taxon>
        <taxon>Desulfobacterales</taxon>
        <taxon>Desulfosarcinaceae</taxon>
        <taxon>Desulfosarcina</taxon>
    </lineage>
</organism>
<reference evidence="2 3" key="1">
    <citation type="submission" date="2019-11" db="EMBL/GenBank/DDBJ databases">
        <title>Comparative genomics of hydrocarbon-degrading Desulfosarcina strains.</title>
        <authorList>
            <person name="Watanabe M."/>
            <person name="Kojima H."/>
            <person name="Fukui M."/>
        </authorList>
    </citation>
    <scope>NUCLEOTIDE SEQUENCE [LARGE SCALE GENOMIC DNA]</scope>
    <source>
        <strain evidence="2 3">PP31</strain>
    </source>
</reference>
<sequence length="369" mass="41336">MKLNAFLLERYFAKHEFSAPYILCASDCESMALEELLAMEAGARDQFYSLWLGYTESLGHPELRQAVTALYEKVAAEQVLVHAGAEEAIFNFMNVTLEPGDHLIVHAPCYQSLGDVARGIGAEVTEWRANPHNGWQLDLDNLKRSLTDRAKVVVVNLPHNPTGFLANTDFLQELSELSDRHGFIVFSDEVYRGLELNPADRLPAMADVNARAVSLGVMSKTYGLAGLRVGWIATRNEALFQQMATFKDYTTICTSAPSEFLATLALRHADAIAQRNLEIIRENLDGLDRFFDAHTDWFEWQRPKSGSIAFPLLRRGSVDAFCEDLVNKAGVLLLPGSLYGPDYNAFRVGFGRKNLPEALEKFEDYLKHN</sequence>
<dbReference type="CDD" id="cd00609">
    <property type="entry name" value="AAT_like"/>
    <property type="match status" value="1"/>
</dbReference>
<dbReference type="GO" id="GO:0030170">
    <property type="term" value="F:pyridoxal phosphate binding"/>
    <property type="evidence" value="ECO:0007669"/>
    <property type="project" value="InterPro"/>
</dbReference>
<proteinExistence type="predicted"/>
<keyword evidence="2" id="KW-0032">Aminotransferase</keyword>
<dbReference type="InterPro" id="IPR015424">
    <property type="entry name" value="PyrdxlP-dep_Trfase"/>
</dbReference>
<protein>
    <submittedName>
        <fullName evidence="2">Aminotransferase</fullName>
    </submittedName>
</protein>
<dbReference type="InterPro" id="IPR004839">
    <property type="entry name" value="Aminotransferase_I/II_large"/>
</dbReference>
<dbReference type="AlphaFoldDB" id="A0A5K7Z6H5"/>
<dbReference type="Gene3D" id="3.40.640.10">
    <property type="entry name" value="Type I PLP-dependent aspartate aminotransferase-like (Major domain)"/>
    <property type="match status" value="1"/>
</dbReference>
<evidence type="ECO:0000259" key="1">
    <source>
        <dbReference type="Pfam" id="PF00155"/>
    </source>
</evidence>
<dbReference type="RefSeq" id="WP_155305426.1">
    <property type="nucleotide sequence ID" value="NZ_AP021875.1"/>
</dbReference>
<dbReference type="InterPro" id="IPR015422">
    <property type="entry name" value="PyrdxlP-dep_Trfase_small"/>
</dbReference>
<gene>
    <name evidence="2" type="ORF">DSCW_40250</name>
</gene>
<dbReference type="KEGG" id="dwd:DSCW_40250"/>
<dbReference type="PANTHER" id="PTHR43510:SF1">
    <property type="entry name" value="AMINOTRANSFERASE FUNCTION, HYPOTHETICAL (EUROFUNG)"/>
    <property type="match status" value="1"/>
</dbReference>
<feature type="domain" description="Aminotransferase class I/classII large" evidence="1">
    <location>
        <begin position="50"/>
        <end position="360"/>
    </location>
</feature>
<accession>A0A5K7Z6H5</accession>
<dbReference type="GO" id="GO:0008483">
    <property type="term" value="F:transaminase activity"/>
    <property type="evidence" value="ECO:0007669"/>
    <property type="project" value="UniProtKB-KW"/>
</dbReference>
<dbReference type="InterPro" id="IPR015421">
    <property type="entry name" value="PyrdxlP-dep_Trfase_major"/>
</dbReference>
<keyword evidence="2" id="KW-0808">Transferase</keyword>
<evidence type="ECO:0000313" key="2">
    <source>
        <dbReference type="EMBL" id="BBO76608.1"/>
    </source>
</evidence>
<dbReference type="OrthoDB" id="9804474at2"/>
<name>A0A5K7Z6H5_9BACT</name>
<dbReference type="PANTHER" id="PTHR43510">
    <property type="entry name" value="AMINOTRANSFERASE FUNCTION, HYPOTHETICAL (EUROFUNG)"/>
    <property type="match status" value="1"/>
</dbReference>